<dbReference type="GO" id="GO:0140098">
    <property type="term" value="F:catalytic activity, acting on RNA"/>
    <property type="evidence" value="ECO:0007669"/>
    <property type="project" value="UniProtKB-ARBA"/>
</dbReference>
<dbReference type="EMBL" id="DYVE01000027">
    <property type="protein sequence ID" value="HJG27181.1"/>
    <property type="molecule type" value="Genomic_DNA"/>
</dbReference>
<gene>
    <name evidence="1" type="ORF">K8V20_00830</name>
</gene>
<evidence type="ECO:0000313" key="1">
    <source>
        <dbReference type="EMBL" id="HJG27181.1"/>
    </source>
</evidence>
<comment type="caution">
    <text evidence="1">The sequence shown here is derived from an EMBL/GenBank/DDBJ whole genome shotgun (WGS) entry which is preliminary data.</text>
</comment>
<dbReference type="Proteomes" id="UP000782880">
    <property type="component" value="Unassembled WGS sequence"/>
</dbReference>
<dbReference type="GO" id="GO:0003723">
    <property type="term" value="F:RNA binding"/>
    <property type="evidence" value="ECO:0007669"/>
    <property type="project" value="InterPro"/>
</dbReference>
<feature type="non-terminal residue" evidence="1">
    <location>
        <position position="1"/>
    </location>
</feature>
<accession>A0A921IHH4</accession>
<dbReference type="GO" id="GO:0000455">
    <property type="term" value="P:enzyme-directed rRNA pseudouridine synthesis"/>
    <property type="evidence" value="ECO:0007669"/>
    <property type="project" value="TreeGrafter"/>
</dbReference>
<dbReference type="SUPFAM" id="SSF55120">
    <property type="entry name" value="Pseudouridine synthase"/>
    <property type="match status" value="1"/>
</dbReference>
<dbReference type="InterPro" id="IPR050188">
    <property type="entry name" value="RluA_PseudoU_synthase"/>
</dbReference>
<dbReference type="GO" id="GO:0009982">
    <property type="term" value="F:pseudouridine synthase activity"/>
    <property type="evidence" value="ECO:0007669"/>
    <property type="project" value="InterPro"/>
</dbReference>
<dbReference type="InterPro" id="IPR020103">
    <property type="entry name" value="PsdUridine_synth_cat_dom_sf"/>
</dbReference>
<name>A0A921IHH4_9FIRM</name>
<dbReference type="PANTHER" id="PTHR21600">
    <property type="entry name" value="MITOCHONDRIAL RNA PSEUDOURIDINE SYNTHASE"/>
    <property type="match status" value="1"/>
</dbReference>
<protein>
    <submittedName>
        <fullName evidence="1">RluA family pseudouridine synthase</fullName>
    </submittedName>
</protein>
<proteinExistence type="predicted"/>
<reference evidence="1" key="2">
    <citation type="submission" date="2021-09" db="EMBL/GenBank/DDBJ databases">
        <authorList>
            <person name="Gilroy R."/>
        </authorList>
    </citation>
    <scope>NUCLEOTIDE SEQUENCE</scope>
    <source>
        <strain evidence="1">ChiBcec21-2208</strain>
    </source>
</reference>
<reference evidence="1" key="1">
    <citation type="journal article" date="2021" name="PeerJ">
        <title>Extensive microbial diversity within the chicken gut microbiome revealed by metagenomics and culture.</title>
        <authorList>
            <person name="Gilroy R."/>
            <person name="Ravi A."/>
            <person name="Getino M."/>
            <person name="Pursley I."/>
            <person name="Horton D.L."/>
            <person name="Alikhan N.F."/>
            <person name="Baker D."/>
            <person name="Gharbi K."/>
            <person name="Hall N."/>
            <person name="Watson M."/>
            <person name="Adriaenssens E.M."/>
            <person name="Foster-Nyarko E."/>
            <person name="Jarju S."/>
            <person name="Secka A."/>
            <person name="Antonio M."/>
            <person name="Oren A."/>
            <person name="Chaudhuri R.R."/>
            <person name="La Ragione R."/>
            <person name="Hildebrand F."/>
            <person name="Pallen M.J."/>
        </authorList>
    </citation>
    <scope>NUCLEOTIDE SEQUENCE</scope>
    <source>
        <strain evidence="1">ChiBcec21-2208</strain>
    </source>
</reference>
<dbReference type="Gene3D" id="3.30.2350.10">
    <property type="entry name" value="Pseudouridine synthase"/>
    <property type="match status" value="1"/>
</dbReference>
<sequence length="94" mass="10049">AAGPGHSLLACTPRTGRTHQIRVHMAYIGHPLAGDTLYGGSDDVIARHALHCGVLNFCHPLTGKSIRVSCPLPADMQALAQSERLLDGWNLNDL</sequence>
<dbReference type="PANTHER" id="PTHR21600:SF35">
    <property type="entry name" value="PSEUDOURIDINE SYNTHASE"/>
    <property type="match status" value="1"/>
</dbReference>
<organism evidence="1 2">
    <name type="scientific">Subdoligranulum variabile</name>
    <dbReference type="NCBI Taxonomy" id="214851"/>
    <lineage>
        <taxon>Bacteria</taxon>
        <taxon>Bacillati</taxon>
        <taxon>Bacillota</taxon>
        <taxon>Clostridia</taxon>
        <taxon>Eubacteriales</taxon>
        <taxon>Oscillospiraceae</taxon>
        <taxon>Subdoligranulum</taxon>
    </lineage>
</organism>
<evidence type="ECO:0000313" key="2">
    <source>
        <dbReference type="Proteomes" id="UP000782880"/>
    </source>
</evidence>
<dbReference type="AlphaFoldDB" id="A0A921IHH4"/>